<feature type="domain" description="Protein kinase" evidence="2">
    <location>
        <begin position="1"/>
        <end position="264"/>
    </location>
</feature>
<gene>
    <name evidence="3" type="ORF">M406DRAFT_257015</name>
</gene>
<dbReference type="RefSeq" id="XP_040777560.1">
    <property type="nucleotide sequence ID" value="XM_040917145.1"/>
</dbReference>
<evidence type="ECO:0000313" key="4">
    <source>
        <dbReference type="Proteomes" id="UP000803844"/>
    </source>
</evidence>
<keyword evidence="3" id="KW-0808">Transferase</keyword>
<protein>
    <submittedName>
        <fullName evidence="3">Kinase-like protein</fullName>
    </submittedName>
</protein>
<dbReference type="SMART" id="SM00220">
    <property type="entry name" value="S_TKc"/>
    <property type="match status" value="1"/>
</dbReference>
<feature type="region of interest" description="Disordered" evidence="1">
    <location>
        <begin position="268"/>
        <end position="287"/>
    </location>
</feature>
<accession>A0A9P4Y448</accession>
<dbReference type="GeneID" id="63834274"/>
<dbReference type="Gene3D" id="1.10.510.10">
    <property type="entry name" value="Transferase(Phosphotransferase) domain 1"/>
    <property type="match status" value="1"/>
</dbReference>
<dbReference type="InterPro" id="IPR000719">
    <property type="entry name" value="Prot_kinase_dom"/>
</dbReference>
<proteinExistence type="predicted"/>
<dbReference type="PANTHER" id="PTHR24359:SF1">
    <property type="entry name" value="INHIBITOR OF NUCLEAR FACTOR KAPPA-B KINASE EPSILON SUBUNIT HOMOLOG 1-RELATED"/>
    <property type="match status" value="1"/>
</dbReference>
<dbReference type="CDD" id="cd00180">
    <property type="entry name" value="PKc"/>
    <property type="match status" value="1"/>
</dbReference>
<dbReference type="InterPro" id="IPR008271">
    <property type="entry name" value="Ser/Thr_kinase_AS"/>
</dbReference>
<dbReference type="Pfam" id="PF00069">
    <property type="entry name" value="Pkinase"/>
    <property type="match status" value="1"/>
</dbReference>
<comment type="caution">
    <text evidence="3">The sequence shown here is derived from an EMBL/GenBank/DDBJ whole genome shotgun (WGS) entry which is preliminary data.</text>
</comment>
<dbReference type="AlphaFoldDB" id="A0A9P4Y448"/>
<feature type="non-terminal residue" evidence="3">
    <location>
        <position position="1"/>
    </location>
</feature>
<dbReference type="GO" id="GO:0004674">
    <property type="term" value="F:protein serine/threonine kinase activity"/>
    <property type="evidence" value="ECO:0007669"/>
    <property type="project" value="TreeGrafter"/>
</dbReference>
<organism evidence="3 4">
    <name type="scientific">Cryphonectria parasitica (strain ATCC 38755 / EP155)</name>
    <dbReference type="NCBI Taxonomy" id="660469"/>
    <lineage>
        <taxon>Eukaryota</taxon>
        <taxon>Fungi</taxon>
        <taxon>Dikarya</taxon>
        <taxon>Ascomycota</taxon>
        <taxon>Pezizomycotina</taxon>
        <taxon>Sordariomycetes</taxon>
        <taxon>Sordariomycetidae</taxon>
        <taxon>Diaporthales</taxon>
        <taxon>Cryphonectriaceae</taxon>
        <taxon>Cryphonectria-Endothia species complex</taxon>
        <taxon>Cryphonectria</taxon>
    </lineage>
</organism>
<feature type="region of interest" description="Disordered" evidence="1">
    <location>
        <begin position="109"/>
        <end position="131"/>
    </location>
</feature>
<dbReference type="Proteomes" id="UP000803844">
    <property type="component" value="Unassembled WGS sequence"/>
</dbReference>
<dbReference type="PROSITE" id="PS00108">
    <property type="entry name" value="PROTEIN_KINASE_ST"/>
    <property type="match status" value="1"/>
</dbReference>
<evidence type="ECO:0000313" key="3">
    <source>
        <dbReference type="EMBL" id="KAF3766599.1"/>
    </source>
</evidence>
<evidence type="ECO:0000259" key="2">
    <source>
        <dbReference type="PROSITE" id="PS50011"/>
    </source>
</evidence>
<dbReference type="SUPFAM" id="SSF56112">
    <property type="entry name" value="Protein kinase-like (PK-like)"/>
    <property type="match status" value="1"/>
</dbReference>
<keyword evidence="3" id="KW-0418">Kinase</keyword>
<name>A0A9P4Y448_CRYP1</name>
<keyword evidence="4" id="KW-1185">Reference proteome</keyword>
<evidence type="ECO:0000256" key="1">
    <source>
        <dbReference type="SAM" id="MobiDB-lite"/>
    </source>
</evidence>
<dbReference type="EMBL" id="MU032347">
    <property type="protein sequence ID" value="KAF3766599.1"/>
    <property type="molecule type" value="Genomic_DNA"/>
</dbReference>
<dbReference type="PANTHER" id="PTHR24359">
    <property type="entry name" value="SERINE/THREONINE-PROTEIN KINASE SBK1"/>
    <property type="match status" value="1"/>
</dbReference>
<feature type="compositionally biased region" description="Polar residues" evidence="1">
    <location>
        <begin position="110"/>
        <end position="122"/>
    </location>
</feature>
<dbReference type="OrthoDB" id="4062651at2759"/>
<sequence length="381" mass="42720">LGHPHIVSVKAIITKGTRRYFLFQWADGGSLRDLYQDEERPSLSSNLIKEVVHQLSGLADALHKLHNYQKTESYRHGDLKPENILMFKDNTHVGVWKIADMGLAKRHISATAQRGPTSTRDATPSYEPPEVKTRPNAAWSRLYDIWSMGCVTLEIIVWLLYGHGKLEELNKGIVSSDGHPGPYWLYDQPTKTARVHPTVIAYMEHIKTDPEGRASTAIRDLLRIVEDKLLVVPLSPRSETFRLAPESTTDIDDPQYTGAQHPHIVVTDDSQSRNPVQPPPPEPIFGPSKFRATAEDFCNALRAIEEEGEKDDAYWFTGTKRDGLSSPSLTQHGPQQLLSAPAIEQKVSGSDRHRRKLHEETNTLLENGACLIKLGQLPAWG</sequence>
<dbReference type="PROSITE" id="PS50011">
    <property type="entry name" value="PROTEIN_KINASE_DOM"/>
    <property type="match status" value="1"/>
</dbReference>
<dbReference type="InterPro" id="IPR011009">
    <property type="entry name" value="Kinase-like_dom_sf"/>
</dbReference>
<reference evidence="3" key="1">
    <citation type="journal article" date="2020" name="Phytopathology">
        <title>Genome sequence of the chestnut blight fungus Cryphonectria parasitica EP155: A fundamental resource for an archetypical invasive plant pathogen.</title>
        <authorList>
            <person name="Crouch J.A."/>
            <person name="Dawe A."/>
            <person name="Aerts A."/>
            <person name="Barry K."/>
            <person name="Churchill A.C.L."/>
            <person name="Grimwood J."/>
            <person name="Hillman B."/>
            <person name="Milgroom M.G."/>
            <person name="Pangilinan J."/>
            <person name="Smith M."/>
            <person name="Salamov A."/>
            <person name="Schmutz J."/>
            <person name="Yadav J."/>
            <person name="Grigoriev I.V."/>
            <person name="Nuss D."/>
        </authorList>
    </citation>
    <scope>NUCLEOTIDE SEQUENCE</scope>
    <source>
        <strain evidence="3">EP155</strain>
    </source>
</reference>
<dbReference type="GO" id="GO:0005524">
    <property type="term" value="F:ATP binding"/>
    <property type="evidence" value="ECO:0007669"/>
    <property type="project" value="InterPro"/>
</dbReference>